<reference evidence="1 2" key="1">
    <citation type="journal article" date="2019" name="Int. J. Syst. Evol. Microbiol.">
        <title>The Global Catalogue of Microorganisms (GCM) 10K type strain sequencing project: providing services to taxonomists for standard genome sequencing and annotation.</title>
        <authorList>
            <consortium name="The Broad Institute Genomics Platform"/>
            <consortium name="The Broad Institute Genome Sequencing Center for Infectious Disease"/>
            <person name="Wu L."/>
            <person name="Ma J."/>
        </authorList>
    </citation>
    <scope>NUCLEOTIDE SEQUENCE [LARGE SCALE GENOMIC DNA]</scope>
    <source>
        <strain evidence="1 2">CGMCC 1.10593</strain>
    </source>
</reference>
<dbReference type="EMBL" id="JBHUDM010000005">
    <property type="protein sequence ID" value="MFD1643299.1"/>
    <property type="molecule type" value="Genomic_DNA"/>
</dbReference>
<evidence type="ECO:0000313" key="1">
    <source>
        <dbReference type="EMBL" id="MFD1643299.1"/>
    </source>
</evidence>
<protein>
    <submittedName>
        <fullName evidence="1">LamG domain-containing protein</fullName>
    </submittedName>
</protein>
<dbReference type="InterPro" id="IPR013320">
    <property type="entry name" value="ConA-like_dom_sf"/>
</dbReference>
<accession>A0ABD6DAH2</accession>
<evidence type="ECO:0000313" key="2">
    <source>
        <dbReference type="Proteomes" id="UP001597052"/>
    </source>
</evidence>
<dbReference type="RefSeq" id="WP_256396984.1">
    <property type="nucleotide sequence ID" value="NZ_JANHDJ010000006.1"/>
</dbReference>
<comment type="caution">
    <text evidence="1">The sequence shown here is derived from an EMBL/GenBank/DDBJ whole genome shotgun (WGS) entry which is preliminary data.</text>
</comment>
<dbReference type="Gene3D" id="2.60.120.200">
    <property type="match status" value="1"/>
</dbReference>
<proteinExistence type="predicted"/>
<dbReference type="AlphaFoldDB" id="A0ABD6DAH2"/>
<dbReference type="Proteomes" id="UP001597052">
    <property type="component" value="Unassembled WGS sequence"/>
</dbReference>
<name>A0ABD6DAH2_9EURY</name>
<gene>
    <name evidence="1" type="ORF">ACFSBW_15605</name>
</gene>
<organism evidence="1 2">
    <name type="scientific">Halohasta litorea</name>
    <dbReference type="NCBI Taxonomy" id="869891"/>
    <lineage>
        <taxon>Archaea</taxon>
        <taxon>Methanobacteriati</taxon>
        <taxon>Methanobacteriota</taxon>
        <taxon>Stenosarchaea group</taxon>
        <taxon>Halobacteria</taxon>
        <taxon>Halobacteriales</taxon>
        <taxon>Haloferacaceae</taxon>
        <taxon>Halohasta</taxon>
    </lineage>
</organism>
<sequence>MSNQGKFTTNRKTPAEVVAWGSAGWEDDLDDHSNITISQGRIKPQVHTRPPSGITHWTFNDSETQDTTISDVWGDHNGTLHSVTTSVEGRSSDAYSFDGSGFIEFDRDILSELSQTSFSIAIRVYRTGPGAIIGFISDNHDDYILLRQRSDYPNFRLSNQLELDTPWATYTDRWVDIILVFSIETDSLTLYIENEQVDETTITNALPLDLTNERASIGRDPRSYDRGFHGRISDLRFYNKAITQDEVDRLYHTGSIIP</sequence>
<keyword evidence="2" id="KW-1185">Reference proteome</keyword>
<dbReference type="Pfam" id="PF13385">
    <property type="entry name" value="Laminin_G_3"/>
    <property type="match status" value="1"/>
</dbReference>
<dbReference type="SUPFAM" id="SSF49899">
    <property type="entry name" value="Concanavalin A-like lectins/glucanases"/>
    <property type="match status" value="1"/>
</dbReference>